<dbReference type="AlphaFoldDB" id="F2LX38"/>
<dbReference type="RefSeq" id="WP_013681141.1">
    <property type="nucleotide sequence ID" value="NC_015318.1"/>
</dbReference>
<accession>F2LX38</accession>
<feature type="transmembrane region" description="Helical" evidence="1">
    <location>
        <begin position="7"/>
        <end position="26"/>
    </location>
</feature>
<evidence type="ECO:0000256" key="1">
    <source>
        <dbReference type="SAM" id="Phobius"/>
    </source>
</evidence>
<evidence type="ECO:0000313" key="2">
    <source>
        <dbReference type="EMBL" id="AEA33096.1"/>
    </source>
</evidence>
<dbReference type="HOGENOM" id="CLU_968998_0_0_7"/>
<keyword evidence="1" id="KW-0812">Transmembrane</keyword>
<dbReference type="eggNOG" id="ENOG5032NVU">
    <property type="taxonomic scope" value="Bacteria"/>
</dbReference>
<reference evidence="3" key="2">
    <citation type="submission" date="2011-03" db="EMBL/GenBank/DDBJ databases">
        <title>The complete genome of Hippea maritima DSM 10411.</title>
        <authorList>
            <consortium name="US DOE Joint Genome Institute (JGI-PGF)"/>
            <person name="Lucas S."/>
            <person name="Copeland A."/>
            <person name="Lapidus A."/>
            <person name="Bruce D."/>
            <person name="Goodwin L."/>
            <person name="Pitluck S."/>
            <person name="Peters L."/>
            <person name="Kyrpides N."/>
            <person name="Mavromatis K."/>
            <person name="Pagani I."/>
            <person name="Ivanova N."/>
            <person name="Mikhailova N."/>
            <person name="Lu M."/>
            <person name="Detter J.C."/>
            <person name="Tapia R."/>
            <person name="Han C."/>
            <person name="Land M."/>
            <person name="Hauser L."/>
            <person name="Markowitz V."/>
            <person name="Cheng J.-F."/>
            <person name="Hugenholtz P."/>
            <person name="Woyke T."/>
            <person name="Wu D."/>
            <person name="Spring S."/>
            <person name="Schroeder M."/>
            <person name="Brambilla E."/>
            <person name="Klenk H.-P."/>
            <person name="Eisen J.A."/>
        </authorList>
    </citation>
    <scope>NUCLEOTIDE SEQUENCE [LARGE SCALE GENOMIC DNA]</scope>
    <source>
        <strain evidence="3">ATCC 700847 / DSM 10411 / MH2</strain>
    </source>
</reference>
<dbReference type="KEGG" id="hmr:Hipma_0116"/>
<proteinExistence type="predicted"/>
<dbReference type="Proteomes" id="UP000008139">
    <property type="component" value="Chromosome"/>
</dbReference>
<keyword evidence="1" id="KW-0472">Membrane</keyword>
<name>F2LX38_HIPMA</name>
<sequence length="287" mass="32124">MRKFLKLSLNTILMAIIILLVVYIVVLNKPSILSVALNFALKKYDITSNFEKIKIKSPTSIEINSLTIKKDDINANIGTLIASIDKNGYITATIKNSDIKIQNKPNETDKAKGFNLIPIKIKSLSMDNISLDYGPVSLKNISASLKGRLLTFKGNIGYKSKNLTLSAAINSANGKINLSPSGIYLENLYINPHTIHIEKGKSSLDIRQPIKLQNIYINLNPFYIKLNALKTSANLKYGRYRFSFKIKANLKNNKFTATINDLRESSKLVDAPYVRLSVILKKNFKLS</sequence>
<reference evidence="2 3" key="1">
    <citation type="journal article" date="2011" name="Stand. Genomic Sci.">
        <title>Complete genome sequence of the thermophilic sulfur-reducer Hippea maritima type strain (MH(2)).</title>
        <authorList>
            <person name="Huntemann M."/>
            <person name="Lu M."/>
            <person name="Nolan M."/>
            <person name="Lapidus A."/>
            <person name="Lucas S."/>
            <person name="Hammon N."/>
            <person name="Deshpande S."/>
            <person name="Cheng J.F."/>
            <person name="Tapia R."/>
            <person name="Han C."/>
            <person name="Goodwin L."/>
            <person name="Pitluck S."/>
            <person name="Liolios K."/>
            <person name="Pagani I."/>
            <person name="Ivanova N."/>
            <person name="Ovchinikova G."/>
            <person name="Pati A."/>
            <person name="Chen A."/>
            <person name="Palaniappan K."/>
            <person name="Land M."/>
            <person name="Hauser L."/>
            <person name="Jeffries C.D."/>
            <person name="Detter J.C."/>
            <person name="Brambilla E.M."/>
            <person name="Rohde M."/>
            <person name="Spring S."/>
            <person name="Goker M."/>
            <person name="Woyke T."/>
            <person name="Bristow J."/>
            <person name="Eisen J.A."/>
            <person name="Markowitz V."/>
            <person name="Hugenholtz P."/>
            <person name="Kyrpides N.C."/>
            <person name="Klenk H.P."/>
            <person name="Mavromatis K."/>
        </authorList>
    </citation>
    <scope>NUCLEOTIDE SEQUENCE [LARGE SCALE GENOMIC DNA]</scope>
    <source>
        <strain evidence="3">ATCC 700847 / DSM 10411 / MH2</strain>
    </source>
</reference>
<dbReference type="InParanoid" id="F2LX38"/>
<organism evidence="2 3">
    <name type="scientific">Hippea maritima (strain ATCC 700847 / DSM 10411 / MH2)</name>
    <dbReference type="NCBI Taxonomy" id="760142"/>
    <lineage>
        <taxon>Bacteria</taxon>
        <taxon>Pseudomonadati</taxon>
        <taxon>Campylobacterota</taxon>
        <taxon>Desulfurellia</taxon>
        <taxon>Desulfurellales</taxon>
        <taxon>Hippeaceae</taxon>
        <taxon>Hippea</taxon>
    </lineage>
</organism>
<dbReference type="STRING" id="760142.Hipma_0116"/>
<protein>
    <submittedName>
        <fullName evidence="2">Uncharacterized protein</fullName>
    </submittedName>
</protein>
<dbReference type="OrthoDB" id="5514846at2"/>
<gene>
    <name evidence="2" type="ordered locus">Hipma_0116</name>
</gene>
<dbReference type="EMBL" id="CP002606">
    <property type="protein sequence ID" value="AEA33096.1"/>
    <property type="molecule type" value="Genomic_DNA"/>
</dbReference>
<evidence type="ECO:0000313" key="3">
    <source>
        <dbReference type="Proteomes" id="UP000008139"/>
    </source>
</evidence>
<keyword evidence="1" id="KW-1133">Transmembrane helix</keyword>
<keyword evidence="3" id="KW-1185">Reference proteome</keyword>